<keyword evidence="2" id="KW-0732">Signal</keyword>
<dbReference type="GeneID" id="25143930"/>
<reference evidence="5 6" key="1">
    <citation type="submission" date="2014-01" db="EMBL/GenBank/DDBJ databases">
        <authorList>
            <consortium name="DOE Joint Genome Institute"/>
            <person name="Anderson I."/>
            <person name="Huntemann M."/>
            <person name="Han J."/>
            <person name="Chen A."/>
            <person name="Kyrpides N."/>
            <person name="Mavromatis K."/>
            <person name="Markowitz V."/>
            <person name="Palaniappan K."/>
            <person name="Ivanova N."/>
            <person name="Schaumberg A."/>
            <person name="Pati A."/>
            <person name="Liolios K."/>
            <person name="Nordberg H.P."/>
            <person name="Cantor M.N."/>
            <person name="Hua S.X."/>
            <person name="Woyke T."/>
        </authorList>
    </citation>
    <scope>NUCLEOTIDE SEQUENCE [LARGE SCALE GENOMIC DNA]</scope>
    <source>
        <strain evidence="5 6">XH-48</strain>
    </source>
</reference>
<dbReference type="InterPro" id="IPR051398">
    <property type="entry name" value="Polysacch_Deacetylase"/>
</dbReference>
<dbReference type="InterPro" id="IPR002509">
    <property type="entry name" value="NODB_dom"/>
</dbReference>
<dbReference type="KEGG" id="hlr:HALLA_05335"/>
<evidence type="ECO:0000256" key="2">
    <source>
        <dbReference type="ARBA" id="ARBA00022729"/>
    </source>
</evidence>
<feature type="region of interest" description="Disordered" evidence="3">
    <location>
        <begin position="17"/>
        <end position="56"/>
    </location>
</feature>
<dbReference type="Gene3D" id="3.20.20.370">
    <property type="entry name" value="Glycoside hydrolase/deacetylase"/>
    <property type="match status" value="1"/>
</dbReference>
<dbReference type="GO" id="GO:0016810">
    <property type="term" value="F:hydrolase activity, acting on carbon-nitrogen (but not peptide) bonds"/>
    <property type="evidence" value="ECO:0007669"/>
    <property type="project" value="InterPro"/>
</dbReference>
<dbReference type="AlphaFoldDB" id="W0JIG0"/>
<dbReference type="HOGENOM" id="CLU_051455_0_0_2"/>
<evidence type="ECO:0000256" key="3">
    <source>
        <dbReference type="SAM" id="MobiDB-lite"/>
    </source>
</evidence>
<dbReference type="PANTHER" id="PTHR34216">
    <property type="match status" value="1"/>
</dbReference>
<dbReference type="GO" id="GO:0005975">
    <property type="term" value="P:carbohydrate metabolic process"/>
    <property type="evidence" value="ECO:0007669"/>
    <property type="project" value="InterPro"/>
</dbReference>
<dbReference type="SUPFAM" id="SSF88713">
    <property type="entry name" value="Glycoside hydrolase/deacetylase"/>
    <property type="match status" value="1"/>
</dbReference>
<evidence type="ECO:0000313" key="6">
    <source>
        <dbReference type="Proteomes" id="UP000019024"/>
    </source>
</evidence>
<organism evidence="5 6">
    <name type="scientific">Halostagnicola larsenii XH-48</name>
    <dbReference type="NCBI Taxonomy" id="797299"/>
    <lineage>
        <taxon>Archaea</taxon>
        <taxon>Methanobacteriati</taxon>
        <taxon>Methanobacteriota</taxon>
        <taxon>Stenosarchaea group</taxon>
        <taxon>Halobacteria</taxon>
        <taxon>Halobacteriales</taxon>
        <taxon>Natrialbaceae</taxon>
        <taxon>Halostagnicola</taxon>
    </lineage>
</organism>
<dbReference type="STRING" id="797299.HALLA_05335"/>
<dbReference type="PANTHER" id="PTHR34216:SF3">
    <property type="entry name" value="POLY-BETA-1,6-N-ACETYL-D-GLUCOSAMINE N-DEACETYLASE"/>
    <property type="match status" value="1"/>
</dbReference>
<gene>
    <name evidence="5" type="ORF">HALLA_05335</name>
</gene>
<dbReference type="PROSITE" id="PS51677">
    <property type="entry name" value="NODB"/>
    <property type="match status" value="1"/>
</dbReference>
<evidence type="ECO:0000256" key="1">
    <source>
        <dbReference type="ARBA" id="ARBA00004613"/>
    </source>
</evidence>
<feature type="compositionally biased region" description="Acidic residues" evidence="3">
    <location>
        <begin position="25"/>
        <end position="39"/>
    </location>
</feature>
<dbReference type="Pfam" id="PF01522">
    <property type="entry name" value="Polysacc_deac_1"/>
    <property type="match status" value="1"/>
</dbReference>
<proteinExistence type="predicted"/>
<dbReference type="GO" id="GO:0005576">
    <property type="term" value="C:extracellular region"/>
    <property type="evidence" value="ECO:0007669"/>
    <property type="project" value="UniProtKB-SubCell"/>
</dbReference>
<accession>W0JIG0</accession>
<feature type="domain" description="NodB homology" evidence="4">
    <location>
        <begin position="198"/>
        <end position="404"/>
    </location>
</feature>
<dbReference type="OrthoDB" id="10436at2157"/>
<evidence type="ECO:0000259" key="4">
    <source>
        <dbReference type="PROSITE" id="PS51677"/>
    </source>
</evidence>
<dbReference type="EMBL" id="CP007055">
    <property type="protein sequence ID" value="AHF98388.1"/>
    <property type="molecule type" value="Genomic_DNA"/>
</dbReference>
<comment type="subcellular location">
    <subcellularLocation>
        <location evidence="1">Secreted</location>
    </subcellularLocation>
</comment>
<keyword evidence="6" id="KW-1185">Reference proteome</keyword>
<dbReference type="RefSeq" id="WP_049951574.1">
    <property type="nucleotide sequence ID" value="NZ_CP007055.1"/>
</dbReference>
<evidence type="ECO:0000313" key="5">
    <source>
        <dbReference type="EMBL" id="AHF98388.1"/>
    </source>
</evidence>
<dbReference type="InterPro" id="IPR011330">
    <property type="entry name" value="Glyco_hydro/deAcase_b/a-brl"/>
</dbReference>
<dbReference type="CDD" id="cd10970">
    <property type="entry name" value="CE4_DAC_u1_6s"/>
    <property type="match status" value="1"/>
</dbReference>
<feature type="compositionally biased region" description="Acidic residues" evidence="3">
    <location>
        <begin position="46"/>
        <end position="56"/>
    </location>
</feature>
<name>W0JIG0_9EURY</name>
<sequence>MKRRTYLVTAAGAVALAGCAGSGGDPDEEDEDDPNDDTPEDHGGDGPDDETGTFDDFEDLDYWFTKEGSMSADEDRSLVGSQSVKLESAMSDERVMISRTFDSPQDFSDQVPGMAVASDIILNPIIQLSDDSGDRIEYRGRVDPDLPLMRYNFGVSKIVGDPNVSEITSIQITTWTGTEKERTFWCDDLFFVPRLETGTVMVQFDYGHETTYTEAYPVLEEYDIPATAFVNTNYVGSDSRMDLEQLEELHDDGWTIASQSATTADLTESDDPAAQIEAGVEWLEDNGFEDGAGYFAYPLGRFDEAAVDAVESHHDLGFANGYGVGGEIANPQLCPRVGNPDADDAAQLLERTAEMNGLTTIYYNELDDDRLDSLEETMATLSEMASDGDLEVVLPSDVEEKYVF</sequence>
<protein>
    <submittedName>
        <fullName evidence="5">Polysaccharide deacetylase</fullName>
    </submittedName>
</protein>
<dbReference type="PROSITE" id="PS51257">
    <property type="entry name" value="PROKAR_LIPOPROTEIN"/>
    <property type="match status" value="1"/>
</dbReference>
<dbReference type="Proteomes" id="UP000019024">
    <property type="component" value="Chromosome"/>
</dbReference>
<dbReference type="eggNOG" id="arCOG09161">
    <property type="taxonomic scope" value="Archaea"/>
</dbReference>